<dbReference type="Proteomes" id="UP000069902">
    <property type="component" value="Chromosome cPNK"/>
</dbReference>
<dbReference type="GO" id="GO:0000287">
    <property type="term" value="F:magnesium ion binding"/>
    <property type="evidence" value="ECO:0007669"/>
    <property type="project" value="UniProtKB-UniRule"/>
</dbReference>
<dbReference type="GO" id="GO:0008776">
    <property type="term" value="F:acetate kinase activity"/>
    <property type="evidence" value="ECO:0007669"/>
    <property type="project" value="UniProtKB-UniRule"/>
</dbReference>
<dbReference type="GO" id="GO:0006083">
    <property type="term" value="P:acetate metabolic process"/>
    <property type="evidence" value="ECO:0007669"/>
    <property type="project" value="TreeGrafter"/>
</dbReference>
<dbReference type="GO" id="GO:0006085">
    <property type="term" value="P:acetyl-CoA biosynthetic process"/>
    <property type="evidence" value="ECO:0007669"/>
    <property type="project" value="UniProtKB-UniRule"/>
</dbReference>
<dbReference type="InterPro" id="IPR000890">
    <property type="entry name" value="Aliphatic_acid_kin_short-chain"/>
</dbReference>
<feature type="site" description="Transition state stabilizer" evidence="6">
    <location>
        <position position="182"/>
    </location>
</feature>
<keyword evidence="6" id="KW-0963">Cytoplasm</keyword>
<feature type="active site" description="Proton donor/acceptor" evidence="6">
    <location>
        <position position="151"/>
    </location>
</feature>
<dbReference type="PATRIC" id="fig|389348.3.peg.425"/>
<comment type="pathway">
    <text evidence="6">Metabolic intermediate biosynthesis; acetyl-CoA biosynthesis; acetyl-CoA from acetate: step 1/2.</text>
</comment>
<evidence type="ECO:0000256" key="3">
    <source>
        <dbReference type="ARBA" id="ARBA00022741"/>
    </source>
</evidence>
<sequence length="397" mass="43795">MKILVVNAGSSSHKLSLFDSEGGLPTDSLWRAQLDWGRPDNQYYTVQVKGGEKVTRHLKTPSLEEGLREVLESLWKGDAPVIDTPLAIGRVGHRVVHGGAIFQCPVLVTRAVKEEIRRLIPLAPLHNPGNLEGIELIEQIFPAIPQIAVFDTAFHSTMPEVVKTYPVPYEWKEKGIQRYGFHGTSHHYCAIRATEMMKSRFSSLRLVNCHLGNGASLCAIRDGKSIDTTMGFTPLEGLMMGTRCGSIDPGILLYAMRELNVAPKELDTLLTFESGLKGIGGSSDMREIQAETSERAELALNMYIYRLKYFIGAMTASLGGIDVLSFTAGIGEHAAYIREKTCEGLAYLGVRLDLEKNHQDKSDQDLDIAASDSAVRILVIHTQEEWMIAKGCLDALL</sequence>
<comment type="cofactor">
    <cofactor evidence="6">
        <name>Mg(2+)</name>
        <dbReference type="ChEBI" id="CHEBI:18420"/>
    </cofactor>
    <cofactor evidence="6">
        <name>Mn(2+)</name>
        <dbReference type="ChEBI" id="CHEBI:29035"/>
    </cofactor>
    <text evidence="6">Mg(2+). Can also accept Mn(2+).</text>
</comment>
<feature type="binding site" evidence="6">
    <location>
        <begin position="284"/>
        <end position="286"/>
    </location>
    <ligand>
        <name>ATP</name>
        <dbReference type="ChEBI" id="CHEBI:30616"/>
    </ligand>
</feature>
<keyword evidence="4 6" id="KW-0418">Kinase</keyword>
<evidence type="ECO:0000313" key="9">
    <source>
        <dbReference type="Proteomes" id="UP000069902"/>
    </source>
</evidence>
<keyword evidence="5 6" id="KW-0067">ATP-binding</keyword>
<dbReference type="PROSITE" id="PS01075">
    <property type="entry name" value="ACETATE_KINASE_1"/>
    <property type="match status" value="1"/>
</dbReference>
<evidence type="ECO:0000256" key="2">
    <source>
        <dbReference type="ARBA" id="ARBA00022679"/>
    </source>
</evidence>
<dbReference type="SUPFAM" id="SSF53067">
    <property type="entry name" value="Actin-like ATPase domain"/>
    <property type="match status" value="2"/>
</dbReference>
<evidence type="ECO:0000256" key="5">
    <source>
        <dbReference type="ARBA" id="ARBA00022840"/>
    </source>
</evidence>
<evidence type="ECO:0000256" key="1">
    <source>
        <dbReference type="ARBA" id="ARBA00008748"/>
    </source>
</evidence>
<dbReference type="EC" id="2.7.2.1" evidence="6"/>
<comment type="subcellular location">
    <subcellularLocation>
        <location evidence="6">Cytoplasm</location>
    </subcellularLocation>
</comment>
<keyword evidence="2 6" id="KW-0808">Transferase</keyword>
<comment type="similarity">
    <text evidence="1 6 7">Belongs to the acetokinase family.</text>
</comment>
<feature type="site" description="Transition state stabilizer" evidence="6">
    <location>
        <position position="243"/>
    </location>
</feature>
<keyword evidence="9" id="KW-1185">Reference proteome</keyword>
<evidence type="ECO:0000256" key="7">
    <source>
        <dbReference type="RuleBase" id="RU003835"/>
    </source>
</evidence>
<feature type="binding site" evidence="6">
    <location>
        <position position="94"/>
    </location>
    <ligand>
        <name>substrate</name>
    </ligand>
</feature>
<dbReference type="InterPro" id="IPR004372">
    <property type="entry name" value="Ac/propionate_kinase"/>
</dbReference>
<feature type="binding site" evidence="6">
    <location>
        <begin position="210"/>
        <end position="214"/>
    </location>
    <ligand>
        <name>ATP</name>
        <dbReference type="ChEBI" id="CHEBI:30616"/>
    </ligand>
</feature>
<dbReference type="PRINTS" id="PR00471">
    <property type="entry name" value="ACETATEKNASE"/>
</dbReference>
<comment type="subunit">
    <text evidence="6">Homodimer.</text>
</comment>
<gene>
    <name evidence="6 8" type="primary">ackA</name>
    <name evidence="8" type="ORF">PNK_0377</name>
</gene>
<comment type="function">
    <text evidence="6">Catalyzes the formation of acetyl phosphate from acetate and ATP. Can also catalyze the reverse reaction.</text>
</comment>
<accession>A0A0U5K1Q5</accession>
<dbReference type="UniPathway" id="UPA00340">
    <property type="reaction ID" value="UER00458"/>
</dbReference>
<dbReference type="NCBIfam" id="TIGR00016">
    <property type="entry name" value="ackA"/>
    <property type="match status" value="1"/>
</dbReference>
<dbReference type="Gene3D" id="3.30.420.40">
    <property type="match status" value="2"/>
</dbReference>
<evidence type="ECO:0000313" key="8">
    <source>
        <dbReference type="EMBL" id="CUI16011.1"/>
    </source>
</evidence>
<dbReference type="CDD" id="cd24010">
    <property type="entry name" value="ASKHA_NBD_AcK_PK"/>
    <property type="match status" value="1"/>
</dbReference>
<dbReference type="PROSITE" id="PS01076">
    <property type="entry name" value="ACETATE_KINASE_2"/>
    <property type="match status" value="1"/>
</dbReference>
<evidence type="ECO:0000256" key="6">
    <source>
        <dbReference type="HAMAP-Rule" id="MF_00020"/>
    </source>
</evidence>
<dbReference type="InterPro" id="IPR023865">
    <property type="entry name" value="Aliphatic_acid_kinase_CS"/>
</dbReference>
<proteinExistence type="inferred from homology"/>
<dbReference type="EMBL" id="LN879502">
    <property type="protein sequence ID" value="CUI16011.1"/>
    <property type="molecule type" value="Genomic_DNA"/>
</dbReference>
<keyword evidence="6" id="KW-0460">Magnesium</keyword>
<dbReference type="InParanoid" id="A0A0U5K1Q5"/>
<feature type="binding site" evidence="6">
    <location>
        <position position="384"/>
    </location>
    <ligand>
        <name>Mg(2+)</name>
        <dbReference type="ChEBI" id="CHEBI:18420"/>
    </ligand>
</feature>
<dbReference type="PANTHER" id="PTHR21060">
    <property type="entry name" value="ACETATE KINASE"/>
    <property type="match status" value="1"/>
</dbReference>
<dbReference type="RefSeq" id="WP_059059940.1">
    <property type="nucleotide sequence ID" value="NZ_LN879502.1"/>
</dbReference>
<dbReference type="GO" id="GO:0005524">
    <property type="term" value="F:ATP binding"/>
    <property type="evidence" value="ECO:0007669"/>
    <property type="project" value="UniProtKB-KW"/>
</dbReference>
<dbReference type="AlphaFoldDB" id="A0A0U5K1Q5"/>
<dbReference type="KEGG" id="pnl:PNK_0377"/>
<keyword evidence="3 6" id="KW-0547">Nucleotide-binding</keyword>
<dbReference type="InterPro" id="IPR043129">
    <property type="entry name" value="ATPase_NBD"/>
</dbReference>
<protein>
    <recommendedName>
        <fullName evidence="6">Acetate kinase</fullName>
        <ecNumber evidence="6">2.7.2.1</ecNumber>
    </recommendedName>
    <alternativeName>
        <fullName evidence="6">Acetokinase</fullName>
    </alternativeName>
</protein>
<feature type="binding site" evidence="6">
    <location>
        <position position="14"/>
    </location>
    <ligand>
        <name>ATP</name>
        <dbReference type="ChEBI" id="CHEBI:30616"/>
    </ligand>
</feature>
<organism evidence="8 9">
    <name type="scientific">Candidatus Protochlamydia naegleriophila</name>
    <dbReference type="NCBI Taxonomy" id="389348"/>
    <lineage>
        <taxon>Bacteria</taxon>
        <taxon>Pseudomonadati</taxon>
        <taxon>Chlamydiota</taxon>
        <taxon>Chlamydiia</taxon>
        <taxon>Parachlamydiales</taxon>
        <taxon>Parachlamydiaceae</taxon>
        <taxon>Candidatus Protochlamydia</taxon>
    </lineage>
</organism>
<dbReference type="GO" id="GO:0005737">
    <property type="term" value="C:cytoplasm"/>
    <property type="evidence" value="ECO:0007669"/>
    <property type="project" value="UniProtKB-SubCell"/>
</dbReference>
<feature type="binding site" evidence="6">
    <location>
        <begin position="329"/>
        <end position="333"/>
    </location>
    <ligand>
        <name>ATP</name>
        <dbReference type="ChEBI" id="CHEBI:30616"/>
    </ligand>
</feature>
<dbReference type="FunCoup" id="A0A0U5K1Q5">
    <property type="interactions" value="378"/>
</dbReference>
<keyword evidence="6" id="KW-0479">Metal-binding</keyword>
<comment type="catalytic activity">
    <reaction evidence="6">
        <text>acetate + ATP = acetyl phosphate + ADP</text>
        <dbReference type="Rhea" id="RHEA:11352"/>
        <dbReference type="ChEBI" id="CHEBI:22191"/>
        <dbReference type="ChEBI" id="CHEBI:30089"/>
        <dbReference type="ChEBI" id="CHEBI:30616"/>
        <dbReference type="ChEBI" id="CHEBI:456216"/>
        <dbReference type="EC" id="2.7.2.1"/>
    </reaction>
</comment>
<dbReference type="HAMAP" id="MF_00020">
    <property type="entry name" value="Acetate_kinase"/>
    <property type="match status" value="1"/>
</dbReference>
<dbReference type="PIRSF" id="PIRSF000722">
    <property type="entry name" value="Acetate_prop_kin"/>
    <property type="match status" value="1"/>
</dbReference>
<name>A0A0U5K1Q5_9BACT</name>
<feature type="binding site" evidence="6">
    <location>
        <position position="7"/>
    </location>
    <ligand>
        <name>Mg(2+)</name>
        <dbReference type="ChEBI" id="CHEBI:18420"/>
    </ligand>
</feature>
<dbReference type="Pfam" id="PF00871">
    <property type="entry name" value="Acetate_kinase"/>
    <property type="match status" value="1"/>
</dbReference>
<evidence type="ECO:0000256" key="4">
    <source>
        <dbReference type="ARBA" id="ARBA00022777"/>
    </source>
</evidence>
<dbReference type="PANTHER" id="PTHR21060:SF15">
    <property type="entry name" value="ACETATE KINASE-RELATED"/>
    <property type="match status" value="1"/>
</dbReference>
<reference evidence="9" key="1">
    <citation type="submission" date="2015-09" db="EMBL/GenBank/DDBJ databases">
        <authorList>
            <person name="Bertelli C."/>
        </authorList>
    </citation>
    <scope>NUCLEOTIDE SEQUENCE [LARGE SCALE GENOMIC DNA]</scope>
    <source>
        <strain evidence="9">KNic</strain>
    </source>
</reference>
<dbReference type="STRING" id="389348.PNK_0377"/>